<organism evidence="1 2">
    <name type="scientific">Trichinella papuae</name>
    <dbReference type="NCBI Taxonomy" id="268474"/>
    <lineage>
        <taxon>Eukaryota</taxon>
        <taxon>Metazoa</taxon>
        <taxon>Ecdysozoa</taxon>
        <taxon>Nematoda</taxon>
        <taxon>Enoplea</taxon>
        <taxon>Dorylaimia</taxon>
        <taxon>Trichinellida</taxon>
        <taxon>Trichinellidae</taxon>
        <taxon>Trichinella</taxon>
    </lineage>
</organism>
<name>A0A0V1M6F0_9BILA</name>
<evidence type="ECO:0000313" key="1">
    <source>
        <dbReference type="EMBL" id="KRZ67460.1"/>
    </source>
</evidence>
<sequence length="76" mass="8647">MITETKADWLLLKIHRCNNDGISICMCIREISFNEEKICELIVDMLRKSFFVAGSRAVSQSSALLCWLSYIKSAMA</sequence>
<reference evidence="1 2" key="1">
    <citation type="submission" date="2015-01" db="EMBL/GenBank/DDBJ databases">
        <title>Evolution of Trichinella species and genotypes.</title>
        <authorList>
            <person name="Korhonen P.K."/>
            <person name="Edoardo P."/>
            <person name="Giuseppe L.R."/>
            <person name="Gasser R.B."/>
        </authorList>
    </citation>
    <scope>NUCLEOTIDE SEQUENCE [LARGE SCALE GENOMIC DNA]</scope>
    <source>
        <strain evidence="1">ISS1980</strain>
    </source>
</reference>
<keyword evidence="2" id="KW-1185">Reference proteome</keyword>
<dbReference type="AlphaFoldDB" id="A0A0V1M6F0"/>
<comment type="caution">
    <text evidence="1">The sequence shown here is derived from an EMBL/GenBank/DDBJ whole genome shotgun (WGS) entry which is preliminary data.</text>
</comment>
<dbReference type="EMBL" id="JYDO01000196">
    <property type="protein sequence ID" value="KRZ67460.1"/>
    <property type="molecule type" value="Genomic_DNA"/>
</dbReference>
<gene>
    <name evidence="1" type="ORF">T10_5290</name>
</gene>
<evidence type="ECO:0000313" key="2">
    <source>
        <dbReference type="Proteomes" id="UP000054843"/>
    </source>
</evidence>
<proteinExistence type="predicted"/>
<dbReference type="Proteomes" id="UP000054843">
    <property type="component" value="Unassembled WGS sequence"/>
</dbReference>
<accession>A0A0V1M6F0</accession>
<protein>
    <submittedName>
        <fullName evidence="1">Uncharacterized protein</fullName>
    </submittedName>
</protein>